<evidence type="ECO:0000256" key="5">
    <source>
        <dbReference type="ARBA" id="ARBA00022737"/>
    </source>
</evidence>
<dbReference type="Pfam" id="PF00400">
    <property type="entry name" value="WD40"/>
    <property type="match status" value="1"/>
</dbReference>
<feature type="compositionally biased region" description="Basic and acidic residues" evidence="9">
    <location>
        <begin position="617"/>
        <end position="631"/>
    </location>
</feature>
<dbReference type="InterPro" id="IPR001680">
    <property type="entry name" value="WD40_rpt"/>
</dbReference>
<evidence type="ECO:0000313" key="11">
    <source>
        <dbReference type="EMBL" id="EDR08765.1"/>
    </source>
</evidence>
<feature type="region of interest" description="Disordered" evidence="9">
    <location>
        <begin position="1"/>
        <end position="60"/>
    </location>
</feature>
<keyword evidence="12" id="KW-1185">Reference proteome</keyword>
<evidence type="ECO:0000256" key="3">
    <source>
        <dbReference type="ARBA" id="ARBA00022552"/>
    </source>
</evidence>
<dbReference type="SMART" id="SM00320">
    <property type="entry name" value="WD40"/>
    <property type="match status" value="4"/>
</dbReference>
<proteinExistence type="predicted"/>
<feature type="domain" description="BING4 C-terminal" evidence="10">
    <location>
        <begin position="392"/>
        <end position="474"/>
    </location>
</feature>
<evidence type="ECO:0000256" key="6">
    <source>
        <dbReference type="ARBA" id="ARBA00023242"/>
    </source>
</evidence>
<dbReference type="AlphaFoldDB" id="B0DAK2"/>
<dbReference type="InterPro" id="IPR040315">
    <property type="entry name" value="WDR46/Utp7"/>
</dbReference>
<evidence type="ECO:0000256" key="4">
    <source>
        <dbReference type="ARBA" id="ARBA00022574"/>
    </source>
</evidence>
<evidence type="ECO:0000313" key="12">
    <source>
        <dbReference type="Proteomes" id="UP000001194"/>
    </source>
</evidence>
<evidence type="ECO:0000256" key="2">
    <source>
        <dbReference type="ARBA" id="ARBA00004604"/>
    </source>
</evidence>
<dbReference type="GO" id="GO:0032040">
    <property type="term" value="C:small-subunit processome"/>
    <property type="evidence" value="ECO:0007669"/>
    <property type="project" value="TreeGrafter"/>
</dbReference>
<dbReference type="RefSeq" id="XP_001880990.1">
    <property type="nucleotide sequence ID" value="XM_001880955.1"/>
</dbReference>
<dbReference type="PANTHER" id="PTHR14085:SF3">
    <property type="entry name" value="WD REPEAT-CONTAINING PROTEIN 46"/>
    <property type="match status" value="1"/>
</dbReference>
<evidence type="ECO:0000256" key="7">
    <source>
        <dbReference type="ARBA" id="ARBA00076453"/>
    </source>
</evidence>
<evidence type="ECO:0000256" key="8">
    <source>
        <dbReference type="PROSITE-ProRule" id="PRU00221"/>
    </source>
</evidence>
<dbReference type="HOGENOM" id="CLU_022996_1_0_1"/>
<name>B0DAK2_LACBS</name>
<sequence length="631" mass="69561">MEALIAKADALPPVSKKRKTSHSSLQKKNISDYTAQSISKSTSTPKSLRHPLPLSSASEKNVHTYKHIPNKKLRGELTRQSAHSVRAKALLEDAQEMLAMEEKGGIEVEGEMERTWRIGQSDIVQAVGQEAGRGRREVKLEGGPYRVRYTRNGRHLAIAGRTGHVSTFDCQTGTVHAELQLQETCRDITFLHDQTYFAVAQKKYVYIYDHDGVELHCLKSHIEPTRLEFLPYHWLLASVGNSGYLKYQDTSTGTLLSSHRTKLGSCTTMAQNVHNAVIHLGHQNGCVTLWTPNLPHPAVQILAHLGPVTSVSVDPSEGGRYMATAGRDGTVKVWDCRNWKGAVREWSTRGTGGTELEWSARGFLGVASGGSVNVYQPPTIHTPHLHHSPPPLYLTHPLPSTASRPITSIRFTPFQDALTLGHSSGLSTILVPGSGEPNFDSSEADPFESKKARREREVRALLDKIQPDMIALDPEFVGRLAPETKLTTRAEMLREKNSGGGKGKKEGEVPFARMSRMERLRVAGKMDVSEVVGSDDEGAGGVEGGEGGEGERRKESKEEREKRKMRGKGKSLKRYLRKQRKNVVDPAALAIRAKLEKQKEEKKRARLAAAAGGAGEPAKKKSALDRFKRST</sequence>
<dbReference type="OrthoDB" id="10251154at2759"/>
<dbReference type="InterPro" id="IPR012952">
    <property type="entry name" value="BING4_C_dom"/>
</dbReference>
<protein>
    <recommendedName>
        <fullName evidence="7">U three protein 7</fullName>
    </recommendedName>
</protein>
<feature type="region of interest" description="Disordered" evidence="9">
    <location>
        <begin position="596"/>
        <end position="631"/>
    </location>
</feature>
<keyword evidence="5" id="KW-0677">Repeat</keyword>
<dbReference type="InParanoid" id="B0DAK2"/>
<keyword evidence="4 8" id="KW-0853">WD repeat</keyword>
<dbReference type="STRING" id="486041.B0DAK2"/>
<organism evidence="12">
    <name type="scientific">Laccaria bicolor (strain S238N-H82 / ATCC MYA-4686)</name>
    <name type="common">Bicoloured deceiver</name>
    <name type="synonym">Laccaria laccata var. bicolor</name>
    <dbReference type="NCBI Taxonomy" id="486041"/>
    <lineage>
        <taxon>Eukaryota</taxon>
        <taxon>Fungi</taxon>
        <taxon>Dikarya</taxon>
        <taxon>Basidiomycota</taxon>
        <taxon>Agaricomycotina</taxon>
        <taxon>Agaricomycetes</taxon>
        <taxon>Agaricomycetidae</taxon>
        <taxon>Agaricales</taxon>
        <taxon>Agaricineae</taxon>
        <taxon>Hydnangiaceae</taxon>
        <taxon>Laccaria</taxon>
    </lineage>
</organism>
<dbReference type="InterPro" id="IPR036322">
    <property type="entry name" value="WD40_repeat_dom_sf"/>
</dbReference>
<dbReference type="GO" id="GO:0030686">
    <property type="term" value="C:90S preribosome"/>
    <property type="evidence" value="ECO:0007669"/>
    <property type="project" value="TreeGrafter"/>
</dbReference>
<dbReference type="GO" id="GO:0000462">
    <property type="term" value="P:maturation of SSU-rRNA from tricistronic rRNA transcript (SSU-rRNA, 5.8S rRNA, LSU-rRNA)"/>
    <property type="evidence" value="ECO:0007669"/>
    <property type="project" value="TreeGrafter"/>
</dbReference>
<evidence type="ECO:0000256" key="1">
    <source>
        <dbReference type="ARBA" id="ARBA00004099"/>
    </source>
</evidence>
<reference evidence="11 12" key="1">
    <citation type="journal article" date="2008" name="Nature">
        <title>The genome of Laccaria bicolor provides insights into mycorrhizal symbiosis.</title>
        <authorList>
            <person name="Martin F."/>
            <person name="Aerts A."/>
            <person name="Ahren D."/>
            <person name="Brun A."/>
            <person name="Danchin E.G.J."/>
            <person name="Duchaussoy F."/>
            <person name="Gibon J."/>
            <person name="Kohler A."/>
            <person name="Lindquist E."/>
            <person name="Pereda V."/>
            <person name="Salamov A."/>
            <person name="Shapiro H.J."/>
            <person name="Wuyts J."/>
            <person name="Blaudez D."/>
            <person name="Buee M."/>
            <person name="Brokstein P."/>
            <person name="Canbaeck B."/>
            <person name="Cohen D."/>
            <person name="Courty P.E."/>
            <person name="Coutinho P.M."/>
            <person name="Delaruelle C."/>
            <person name="Detter J.C."/>
            <person name="Deveau A."/>
            <person name="DiFazio S."/>
            <person name="Duplessis S."/>
            <person name="Fraissinet-Tachet L."/>
            <person name="Lucic E."/>
            <person name="Frey-Klett P."/>
            <person name="Fourrey C."/>
            <person name="Feussner I."/>
            <person name="Gay G."/>
            <person name="Grimwood J."/>
            <person name="Hoegger P.J."/>
            <person name="Jain P."/>
            <person name="Kilaru S."/>
            <person name="Labbe J."/>
            <person name="Lin Y.C."/>
            <person name="Legue V."/>
            <person name="Le Tacon F."/>
            <person name="Marmeisse R."/>
            <person name="Melayah D."/>
            <person name="Montanini B."/>
            <person name="Muratet M."/>
            <person name="Nehls U."/>
            <person name="Niculita-Hirzel H."/>
            <person name="Oudot-Le Secq M.P."/>
            <person name="Peter M."/>
            <person name="Quesneville H."/>
            <person name="Rajashekar B."/>
            <person name="Reich M."/>
            <person name="Rouhier N."/>
            <person name="Schmutz J."/>
            <person name="Yin T."/>
            <person name="Chalot M."/>
            <person name="Henrissat B."/>
            <person name="Kuees U."/>
            <person name="Lucas S."/>
            <person name="Van de Peer Y."/>
            <person name="Podila G.K."/>
            <person name="Polle A."/>
            <person name="Pukkila P.J."/>
            <person name="Richardson P.M."/>
            <person name="Rouze P."/>
            <person name="Sanders I.R."/>
            <person name="Stajich J.E."/>
            <person name="Tunlid A."/>
            <person name="Tuskan G."/>
            <person name="Grigoriev I.V."/>
        </authorList>
    </citation>
    <scope>NUCLEOTIDE SEQUENCE [LARGE SCALE GENOMIC DNA]</scope>
    <source>
        <strain evidence="12">S238N-H82 / ATCC MYA-4686</strain>
    </source>
</reference>
<feature type="repeat" description="WD" evidence="8">
    <location>
        <begin position="301"/>
        <end position="335"/>
    </location>
</feature>
<dbReference type="Gene3D" id="2.130.10.10">
    <property type="entry name" value="YVTN repeat-like/Quinoprotein amine dehydrogenase"/>
    <property type="match status" value="2"/>
</dbReference>
<dbReference type="GeneID" id="6076280"/>
<dbReference type="Proteomes" id="UP000001194">
    <property type="component" value="Unassembled WGS sequence"/>
</dbReference>
<comment type="function">
    <text evidence="1">Involved in nucleolar processing of pre-18S ribosomal RNA.</text>
</comment>
<feature type="compositionally biased region" description="Basic residues" evidence="9">
    <location>
        <begin position="563"/>
        <end position="581"/>
    </location>
</feature>
<evidence type="ECO:0000259" key="10">
    <source>
        <dbReference type="SMART" id="SM01033"/>
    </source>
</evidence>
<comment type="subcellular location">
    <subcellularLocation>
        <location evidence="2">Nucleus</location>
        <location evidence="2">Nucleolus</location>
    </subcellularLocation>
</comment>
<dbReference type="PROSITE" id="PS50082">
    <property type="entry name" value="WD_REPEATS_2"/>
    <property type="match status" value="1"/>
</dbReference>
<dbReference type="SMART" id="SM01033">
    <property type="entry name" value="BING4CT"/>
    <property type="match status" value="1"/>
</dbReference>
<dbReference type="Pfam" id="PF08149">
    <property type="entry name" value="BING4CT"/>
    <property type="match status" value="1"/>
</dbReference>
<feature type="compositionally biased region" description="Basic and acidic residues" evidence="9">
    <location>
        <begin position="549"/>
        <end position="562"/>
    </location>
</feature>
<dbReference type="KEGG" id="lbc:LACBIDRAFT_387147"/>
<keyword evidence="3" id="KW-0698">rRNA processing</keyword>
<accession>B0DAK2</accession>
<dbReference type="SUPFAM" id="SSF50978">
    <property type="entry name" value="WD40 repeat-like"/>
    <property type="match status" value="1"/>
</dbReference>
<dbReference type="FunFam" id="2.130.10.10:FF:000378">
    <property type="entry name" value="U3 small nucleolar RNA-associated protein 7"/>
    <property type="match status" value="1"/>
</dbReference>
<feature type="region of interest" description="Disordered" evidence="9">
    <location>
        <begin position="528"/>
        <end position="581"/>
    </location>
</feature>
<dbReference type="PROSITE" id="PS50294">
    <property type="entry name" value="WD_REPEATS_REGION"/>
    <property type="match status" value="1"/>
</dbReference>
<keyword evidence="6" id="KW-0539">Nucleus</keyword>
<dbReference type="FunCoup" id="B0DAK2">
    <property type="interactions" value="774"/>
</dbReference>
<feature type="compositionally biased region" description="Polar residues" evidence="9">
    <location>
        <begin position="22"/>
        <end position="46"/>
    </location>
</feature>
<dbReference type="EMBL" id="DS547101">
    <property type="protein sequence ID" value="EDR08765.1"/>
    <property type="molecule type" value="Genomic_DNA"/>
</dbReference>
<evidence type="ECO:0000256" key="9">
    <source>
        <dbReference type="SAM" id="MobiDB-lite"/>
    </source>
</evidence>
<gene>
    <name evidence="11" type="ORF">LACBIDRAFT_387147</name>
</gene>
<dbReference type="InterPro" id="IPR015943">
    <property type="entry name" value="WD40/YVTN_repeat-like_dom_sf"/>
</dbReference>
<dbReference type="PANTHER" id="PTHR14085">
    <property type="entry name" value="WD-REPEAT PROTEIN BING4"/>
    <property type="match status" value="1"/>
</dbReference>